<feature type="transmembrane region" description="Helical" evidence="8">
    <location>
        <begin position="306"/>
        <end position="329"/>
    </location>
</feature>
<keyword evidence="2" id="KW-0813">Transport</keyword>
<accession>A0ABV8I8C6</accession>
<proteinExistence type="predicted"/>
<feature type="transmembrane region" description="Helical" evidence="8">
    <location>
        <begin position="272"/>
        <end position="294"/>
    </location>
</feature>
<sequence>MTIADTPAGPPASAGGPPTEGPPTGGPPTEGRPAEGPPAEGPLAEGPSAEGRPTKGLGRDWRHLWGSGALSTLGDGALVAAMPLLAAATTSDPLLVSGVTTAATLPWLLLSLPAGAWVDRFDRRRLLMAAQAVHVLLITVLALLVTLGAARIWMLFVLAFGVGAAGLVVTGASEALIVSVVPKTELETANGRRVATESVLREFGGPPLGSALFALAMPAPFWLDAVMFLLALLMITRIRADGAVGRTRPRGPMLAEIGEGLRWLARNRLPRTLVLIAGAGNFCETMALATLVLFARDVLGVGDGGYGVLVAAMAVGGVVGGMVAGRVVARLGGRSVALGMQLAIPLSWLAIALAGRNAVTVVALFTVFSLAVALWNVMSSSLRQRLIPAELLGRVGGAGRMIAFGAIPLGAVCGGLVADAYGLVAPWFVCAVLRLLVSLLAWPALRRWEG</sequence>
<dbReference type="RefSeq" id="WP_377286343.1">
    <property type="nucleotide sequence ID" value="NZ_JBHSBM010000011.1"/>
</dbReference>
<evidence type="ECO:0000256" key="1">
    <source>
        <dbReference type="ARBA" id="ARBA00004651"/>
    </source>
</evidence>
<evidence type="ECO:0000313" key="11">
    <source>
        <dbReference type="Proteomes" id="UP001595850"/>
    </source>
</evidence>
<dbReference type="InterPro" id="IPR020846">
    <property type="entry name" value="MFS_dom"/>
</dbReference>
<feature type="transmembrane region" description="Helical" evidence="8">
    <location>
        <begin position="64"/>
        <end position="88"/>
    </location>
</feature>
<comment type="subcellular location">
    <subcellularLocation>
        <location evidence="1">Cell membrane</location>
        <topology evidence="1">Multi-pass membrane protein</topology>
    </subcellularLocation>
</comment>
<feature type="region of interest" description="Disordered" evidence="7">
    <location>
        <begin position="1"/>
        <end position="58"/>
    </location>
</feature>
<feature type="transmembrane region" description="Helical" evidence="8">
    <location>
        <begin position="94"/>
        <end position="114"/>
    </location>
</feature>
<dbReference type="PANTHER" id="PTHR23513:SF6">
    <property type="entry name" value="MAJOR FACILITATOR SUPERFAMILY ASSOCIATED DOMAIN-CONTAINING PROTEIN"/>
    <property type="match status" value="1"/>
</dbReference>
<keyword evidence="5 8" id="KW-1133">Transmembrane helix</keyword>
<keyword evidence="3" id="KW-1003">Cell membrane</keyword>
<feature type="transmembrane region" description="Helical" evidence="8">
    <location>
        <begin position="153"/>
        <end position="178"/>
    </location>
</feature>
<protein>
    <submittedName>
        <fullName evidence="10">MFS transporter</fullName>
    </submittedName>
</protein>
<evidence type="ECO:0000256" key="5">
    <source>
        <dbReference type="ARBA" id="ARBA00022989"/>
    </source>
</evidence>
<feature type="transmembrane region" description="Helical" evidence="8">
    <location>
        <begin position="398"/>
        <end position="418"/>
    </location>
</feature>
<keyword evidence="6 8" id="KW-0472">Membrane</keyword>
<dbReference type="InterPro" id="IPR010290">
    <property type="entry name" value="TM_effector"/>
</dbReference>
<evidence type="ECO:0000313" key="10">
    <source>
        <dbReference type="EMBL" id="MFC4058155.1"/>
    </source>
</evidence>
<feature type="transmembrane region" description="Helical" evidence="8">
    <location>
        <begin position="222"/>
        <end position="240"/>
    </location>
</feature>
<reference evidence="11" key="1">
    <citation type="journal article" date="2019" name="Int. J. Syst. Evol. Microbiol.">
        <title>The Global Catalogue of Microorganisms (GCM) 10K type strain sequencing project: providing services to taxonomists for standard genome sequencing and annotation.</title>
        <authorList>
            <consortium name="The Broad Institute Genomics Platform"/>
            <consortium name="The Broad Institute Genome Sequencing Center for Infectious Disease"/>
            <person name="Wu L."/>
            <person name="Ma J."/>
        </authorList>
    </citation>
    <scope>NUCLEOTIDE SEQUENCE [LARGE SCALE GENOMIC DNA]</scope>
    <source>
        <strain evidence="11">TBRC 4489</strain>
    </source>
</reference>
<evidence type="ECO:0000256" key="6">
    <source>
        <dbReference type="ARBA" id="ARBA00023136"/>
    </source>
</evidence>
<dbReference type="EMBL" id="JBHSBM010000011">
    <property type="protein sequence ID" value="MFC4058155.1"/>
    <property type="molecule type" value="Genomic_DNA"/>
</dbReference>
<dbReference type="PANTHER" id="PTHR23513">
    <property type="entry name" value="INTEGRAL MEMBRANE EFFLUX PROTEIN-RELATED"/>
    <property type="match status" value="1"/>
</dbReference>
<dbReference type="PROSITE" id="PS50850">
    <property type="entry name" value="MFS"/>
    <property type="match status" value="1"/>
</dbReference>
<feature type="transmembrane region" description="Helical" evidence="8">
    <location>
        <begin position="336"/>
        <end position="353"/>
    </location>
</feature>
<feature type="transmembrane region" description="Helical" evidence="8">
    <location>
        <begin position="126"/>
        <end position="147"/>
    </location>
</feature>
<evidence type="ECO:0000256" key="8">
    <source>
        <dbReference type="SAM" id="Phobius"/>
    </source>
</evidence>
<dbReference type="Gene3D" id="1.20.1250.20">
    <property type="entry name" value="MFS general substrate transporter like domains"/>
    <property type="match status" value="1"/>
</dbReference>
<keyword evidence="11" id="KW-1185">Reference proteome</keyword>
<organism evidence="10 11">
    <name type="scientific">Planomonospora corallina</name>
    <dbReference type="NCBI Taxonomy" id="1806052"/>
    <lineage>
        <taxon>Bacteria</taxon>
        <taxon>Bacillati</taxon>
        <taxon>Actinomycetota</taxon>
        <taxon>Actinomycetes</taxon>
        <taxon>Streptosporangiales</taxon>
        <taxon>Streptosporangiaceae</taxon>
        <taxon>Planomonospora</taxon>
    </lineage>
</organism>
<name>A0ABV8I8C6_9ACTN</name>
<dbReference type="InterPro" id="IPR036259">
    <property type="entry name" value="MFS_trans_sf"/>
</dbReference>
<dbReference type="Pfam" id="PF05977">
    <property type="entry name" value="MFS_3"/>
    <property type="match status" value="1"/>
</dbReference>
<dbReference type="Proteomes" id="UP001595850">
    <property type="component" value="Unassembled WGS sequence"/>
</dbReference>
<feature type="compositionally biased region" description="Low complexity" evidence="7">
    <location>
        <begin position="41"/>
        <end position="51"/>
    </location>
</feature>
<keyword evidence="4 8" id="KW-0812">Transmembrane</keyword>
<gene>
    <name evidence="10" type="ORF">ACFOWE_07600</name>
</gene>
<evidence type="ECO:0000256" key="4">
    <source>
        <dbReference type="ARBA" id="ARBA00022692"/>
    </source>
</evidence>
<feature type="domain" description="Major facilitator superfamily (MFS) profile" evidence="9">
    <location>
        <begin position="60"/>
        <end position="449"/>
    </location>
</feature>
<evidence type="ECO:0000256" key="3">
    <source>
        <dbReference type="ARBA" id="ARBA00022475"/>
    </source>
</evidence>
<dbReference type="CDD" id="cd06173">
    <property type="entry name" value="MFS_MefA_like"/>
    <property type="match status" value="1"/>
</dbReference>
<dbReference type="SUPFAM" id="SSF103473">
    <property type="entry name" value="MFS general substrate transporter"/>
    <property type="match status" value="1"/>
</dbReference>
<comment type="caution">
    <text evidence="10">The sequence shown here is derived from an EMBL/GenBank/DDBJ whole genome shotgun (WGS) entry which is preliminary data.</text>
</comment>
<feature type="transmembrane region" description="Helical" evidence="8">
    <location>
        <begin position="359"/>
        <end position="377"/>
    </location>
</feature>
<evidence type="ECO:0000256" key="2">
    <source>
        <dbReference type="ARBA" id="ARBA00022448"/>
    </source>
</evidence>
<feature type="transmembrane region" description="Helical" evidence="8">
    <location>
        <begin position="424"/>
        <end position="445"/>
    </location>
</feature>
<evidence type="ECO:0000256" key="7">
    <source>
        <dbReference type="SAM" id="MobiDB-lite"/>
    </source>
</evidence>
<evidence type="ECO:0000259" key="9">
    <source>
        <dbReference type="PROSITE" id="PS50850"/>
    </source>
</evidence>